<keyword evidence="2" id="KW-1185">Reference proteome</keyword>
<accession>A3IZW0</accession>
<name>A3IZW0_9CHRO</name>
<protein>
    <submittedName>
        <fullName evidence="1">Prophage CP4-57 regulatory</fullName>
    </submittedName>
</protein>
<evidence type="ECO:0000313" key="1">
    <source>
        <dbReference type="EMBL" id="EAZ87987.1"/>
    </source>
</evidence>
<dbReference type="Proteomes" id="UP000003781">
    <property type="component" value="Unassembled WGS sequence"/>
</dbReference>
<reference evidence="1 2" key="1">
    <citation type="submission" date="2007-03" db="EMBL/GenBank/DDBJ databases">
        <authorList>
            <person name="Stal L."/>
            <person name="Ferriera S."/>
            <person name="Johnson J."/>
            <person name="Kravitz S."/>
            <person name="Beeson K."/>
            <person name="Sutton G."/>
            <person name="Rogers Y.-H."/>
            <person name="Friedman R."/>
            <person name="Frazier M."/>
            <person name="Venter J.C."/>
        </authorList>
    </citation>
    <scope>NUCLEOTIDE SEQUENCE [LARGE SCALE GENOMIC DNA]</scope>
    <source>
        <strain evidence="1 2">CCY0110</strain>
    </source>
</reference>
<dbReference type="AlphaFoldDB" id="A3IZW0"/>
<comment type="caution">
    <text evidence="1">The sequence shown here is derived from an EMBL/GenBank/DDBJ whole genome shotgun (WGS) entry which is preliminary data.</text>
</comment>
<proteinExistence type="predicted"/>
<dbReference type="RefSeq" id="WP_008278924.1">
    <property type="nucleotide sequence ID" value="NZ_AAXW01000122.1"/>
</dbReference>
<gene>
    <name evidence="1" type="ORF">CY0110_31545</name>
</gene>
<sequence>MREYEFTLKFKLPDENIDPNIYIDQLYESGCGDALIGIGKKGYIALDFIRESETAYKAISSAIEDVLKVIPQANIIEAAPDFVGITDIAKLLGCTRQNIQKLMSKDNSKCPHAVYGGSQSVWHLADILTWLVEDKDYQIDEWLIEIAITNRSLNLAKEINKLSPDWSEKFKTLVGF</sequence>
<evidence type="ECO:0000313" key="2">
    <source>
        <dbReference type="Proteomes" id="UP000003781"/>
    </source>
</evidence>
<dbReference type="eggNOG" id="COG3311">
    <property type="taxonomic scope" value="Bacteria"/>
</dbReference>
<organism evidence="1 2">
    <name type="scientific">Crocosphaera chwakensis CCY0110</name>
    <dbReference type="NCBI Taxonomy" id="391612"/>
    <lineage>
        <taxon>Bacteria</taxon>
        <taxon>Bacillati</taxon>
        <taxon>Cyanobacteriota</taxon>
        <taxon>Cyanophyceae</taxon>
        <taxon>Oscillatoriophycideae</taxon>
        <taxon>Chroococcales</taxon>
        <taxon>Aphanothecaceae</taxon>
        <taxon>Crocosphaera</taxon>
        <taxon>Crocosphaera chwakensis</taxon>
    </lineage>
</organism>
<dbReference type="EMBL" id="AAXW01000122">
    <property type="protein sequence ID" value="EAZ87987.1"/>
    <property type="molecule type" value="Genomic_DNA"/>
</dbReference>
<dbReference type="OrthoDB" id="7860618at2"/>